<evidence type="ECO:0008006" key="3">
    <source>
        <dbReference type="Google" id="ProtNLM"/>
    </source>
</evidence>
<proteinExistence type="predicted"/>
<evidence type="ECO:0000313" key="1">
    <source>
        <dbReference type="EMBL" id="PPV16571.1"/>
    </source>
</evidence>
<dbReference type="AlphaFoldDB" id="A0A2S7FD55"/>
<dbReference type="InterPro" id="IPR008767">
    <property type="entry name" value="Phage_SPP1_head-tail_adaptor"/>
</dbReference>
<organism evidence="1 2">
    <name type="scientific">Clostridium butyricum</name>
    <dbReference type="NCBI Taxonomy" id="1492"/>
    <lineage>
        <taxon>Bacteria</taxon>
        <taxon>Bacillati</taxon>
        <taxon>Bacillota</taxon>
        <taxon>Clostridia</taxon>
        <taxon>Eubacteriales</taxon>
        <taxon>Clostridiaceae</taxon>
        <taxon>Clostridium</taxon>
    </lineage>
</organism>
<comment type="caution">
    <text evidence="1">The sequence shown here is derived from an EMBL/GenBank/DDBJ whole genome shotgun (WGS) entry which is preliminary data.</text>
</comment>
<accession>A0A2S7FD55</accession>
<dbReference type="InterPro" id="IPR038666">
    <property type="entry name" value="SSP1_head-tail_sf"/>
</dbReference>
<dbReference type="RefSeq" id="WP_043662936.1">
    <property type="nucleotide sequence ID" value="NZ_LRDH01000077.1"/>
</dbReference>
<sequence length="88" mass="10479">MNMVFLVNKYTEILNTKARVVNIDGSESDNNQGIQNKIQIEVYMRFNPLVKIKDTYRIKFNNDYFNITYIDNLDNSNKWLRIKGVKIE</sequence>
<gene>
    <name evidence="1" type="ORF">AWN73_09890</name>
</gene>
<evidence type="ECO:0000313" key="2">
    <source>
        <dbReference type="Proteomes" id="UP000238081"/>
    </source>
</evidence>
<reference evidence="1 2" key="1">
    <citation type="submission" date="2016-01" db="EMBL/GenBank/DDBJ databases">
        <title>Characterization of the Clostridium difficile lineages that are prevalent in Hong Kong and China.</title>
        <authorList>
            <person name="Kwok J.S.-L."/>
            <person name="Lam W.-Y."/>
            <person name="Ip M."/>
            <person name="Chan T.-F."/>
            <person name="Hawkey P.M."/>
            <person name="Tsui S.K.-W."/>
        </authorList>
    </citation>
    <scope>NUCLEOTIDE SEQUENCE [LARGE SCALE GENOMIC DNA]</scope>
    <source>
        <strain evidence="1 2">300064</strain>
    </source>
</reference>
<name>A0A2S7FD55_CLOBU</name>
<dbReference type="EMBL" id="LRDH01000077">
    <property type="protein sequence ID" value="PPV16571.1"/>
    <property type="molecule type" value="Genomic_DNA"/>
</dbReference>
<dbReference type="Gene3D" id="2.40.10.270">
    <property type="entry name" value="Bacteriophage SPP1 head-tail adaptor protein"/>
    <property type="match status" value="1"/>
</dbReference>
<dbReference type="Proteomes" id="UP000238081">
    <property type="component" value="Unassembled WGS sequence"/>
</dbReference>
<protein>
    <recommendedName>
        <fullName evidence="3">Head-tail adaptor protein</fullName>
    </recommendedName>
</protein>
<dbReference type="Pfam" id="PF05521">
    <property type="entry name" value="Phage_HCP"/>
    <property type="match status" value="1"/>
</dbReference>